<dbReference type="EMBL" id="QUBG01000005">
    <property type="protein sequence ID" value="TPR43526.1"/>
    <property type="molecule type" value="Genomic_DNA"/>
</dbReference>
<feature type="transmembrane region" description="Helical" evidence="1">
    <location>
        <begin position="12"/>
        <end position="36"/>
    </location>
</feature>
<dbReference type="Proteomes" id="UP000784700">
    <property type="component" value="Unassembled WGS sequence"/>
</dbReference>
<evidence type="ECO:0000256" key="1">
    <source>
        <dbReference type="SAM" id="Phobius"/>
    </source>
</evidence>
<keyword evidence="1" id="KW-1133">Transmembrane helix</keyword>
<proteinExistence type="predicted"/>
<accession>A0A9Q8ILZ2</accession>
<evidence type="ECO:0000313" key="3">
    <source>
        <dbReference type="Proteomes" id="UP000784700"/>
    </source>
</evidence>
<dbReference type="AlphaFoldDB" id="A0A9Q8ILZ2"/>
<reference evidence="2" key="1">
    <citation type="submission" date="2018-08" db="EMBL/GenBank/DDBJ databases">
        <title>Comparative genomics of wild bee and flower associated Lactobacillus reveals potential adaptation to the bee host.</title>
        <authorList>
            <person name="Vuong H.Q."/>
            <person name="Mcfrederick Q.S."/>
        </authorList>
    </citation>
    <scope>NUCLEOTIDE SEQUENCE</scope>
    <source>
        <strain evidence="2">HV_63</strain>
    </source>
</reference>
<name>A0A9Q8ILZ2_9LACO</name>
<evidence type="ECO:0008006" key="4">
    <source>
        <dbReference type="Google" id="ProtNLM"/>
    </source>
</evidence>
<keyword evidence="1" id="KW-0472">Membrane</keyword>
<organism evidence="2 3">
    <name type="scientific">Apilactobacillus micheneri</name>
    <dbReference type="NCBI Taxonomy" id="1899430"/>
    <lineage>
        <taxon>Bacteria</taxon>
        <taxon>Bacillati</taxon>
        <taxon>Bacillota</taxon>
        <taxon>Bacilli</taxon>
        <taxon>Lactobacillales</taxon>
        <taxon>Lactobacillaceae</taxon>
        <taxon>Apilactobacillus</taxon>
    </lineage>
</organism>
<dbReference type="Pfam" id="PF15980">
    <property type="entry name" value="ComGF"/>
    <property type="match status" value="1"/>
</dbReference>
<gene>
    <name evidence="2" type="ORF">DY130_05785</name>
</gene>
<evidence type="ECO:0000313" key="2">
    <source>
        <dbReference type="EMBL" id="TPR43526.1"/>
    </source>
</evidence>
<dbReference type="InterPro" id="IPR016977">
    <property type="entry name" value="ComGF"/>
</dbReference>
<comment type="caution">
    <text evidence="2">The sequence shown here is derived from an EMBL/GenBank/DDBJ whole genome shotgun (WGS) entry which is preliminary data.</text>
</comment>
<protein>
    <recommendedName>
        <fullName evidence="4">Competence protein ComGF</fullName>
    </recommendedName>
</protein>
<sequence length="143" mass="16654">MRTTLNRRGFTVIESIIGLLMLSLIAILINTTILYINNSDRHQKSEIINYHVFLSTIESKKLNLRVVKIDDNNITLINPSNHKEYRIQTYKNMLRLSGNKSGHVPILENIASTYFSIHKNHLFIKLKFINHQEFESETSIEKS</sequence>
<keyword evidence="1" id="KW-0812">Transmembrane</keyword>